<evidence type="ECO:0000313" key="2">
    <source>
        <dbReference type="Proteomes" id="UP001234178"/>
    </source>
</evidence>
<organism evidence="1 2">
    <name type="scientific">Daphnia magna</name>
    <dbReference type="NCBI Taxonomy" id="35525"/>
    <lineage>
        <taxon>Eukaryota</taxon>
        <taxon>Metazoa</taxon>
        <taxon>Ecdysozoa</taxon>
        <taxon>Arthropoda</taxon>
        <taxon>Crustacea</taxon>
        <taxon>Branchiopoda</taxon>
        <taxon>Diplostraca</taxon>
        <taxon>Cladocera</taxon>
        <taxon>Anomopoda</taxon>
        <taxon>Daphniidae</taxon>
        <taxon>Daphnia</taxon>
    </lineage>
</organism>
<sequence>MRDDRMNEKDGKDDGWERTVYFLRDLATHDPAREGSTVGDSGPTCPQKPLIRAPRATQYLMMVSRLAEIAAPRMRAVGQGVMASNRGGQKTHEATMLREEKFQAILVGESHKLLTFRNLQSAAI</sequence>
<accession>A0ABQ9Z0D4</accession>
<dbReference type="EMBL" id="JAOYFB010000002">
    <property type="protein sequence ID" value="KAK4006338.1"/>
    <property type="molecule type" value="Genomic_DNA"/>
</dbReference>
<protein>
    <submittedName>
        <fullName evidence="1">Uncharacterized protein</fullName>
    </submittedName>
</protein>
<dbReference type="Proteomes" id="UP001234178">
    <property type="component" value="Unassembled WGS sequence"/>
</dbReference>
<evidence type="ECO:0000313" key="1">
    <source>
        <dbReference type="EMBL" id="KAK4006338.1"/>
    </source>
</evidence>
<keyword evidence="2" id="KW-1185">Reference proteome</keyword>
<proteinExistence type="predicted"/>
<comment type="caution">
    <text evidence="1">The sequence shown here is derived from an EMBL/GenBank/DDBJ whole genome shotgun (WGS) entry which is preliminary data.</text>
</comment>
<gene>
    <name evidence="1" type="ORF">OUZ56_011492</name>
</gene>
<reference evidence="1 2" key="1">
    <citation type="journal article" date="2023" name="Nucleic Acids Res.">
        <title>The hologenome of Daphnia magna reveals possible DNA methylation and microbiome-mediated evolution of the host genome.</title>
        <authorList>
            <person name="Chaturvedi A."/>
            <person name="Li X."/>
            <person name="Dhandapani V."/>
            <person name="Marshall H."/>
            <person name="Kissane S."/>
            <person name="Cuenca-Cambronero M."/>
            <person name="Asole G."/>
            <person name="Calvet F."/>
            <person name="Ruiz-Romero M."/>
            <person name="Marangio P."/>
            <person name="Guigo R."/>
            <person name="Rago D."/>
            <person name="Mirbahai L."/>
            <person name="Eastwood N."/>
            <person name="Colbourne J.K."/>
            <person name="Zhou J."/>
            <person name="Mallon E."/>
            <person name="Orsini L."/>
        </authorList>
    </citation>
    <scope>NUCLEOTIDE SEQUENCE [LARGE SCALE GENOMIC DNA]</scope>
    <source>
        <strain evidence="1">LRV0_1</strain>
    </source>
</reference>
<name>A0ABQ9Z0D4_9CRUS</name>